<evidence type="ECO:0000256" key="6">
    <source>
        <dbReference type="ARBA" id="ARBA00012947"/>
    </source>
</evidence>
<evidence type="ECO:0000256" key="10">
    <source>
        <dbReference type="ARBA" id="ARBA00030169"/>
    </source>
</evidence>
<reference evidence="13" key="1">
    <citation type="submission" date="2022-01" db="EMBL/GenBank/DDBJ databases">
        <authorList>
            <person name="Jo J.-H."/>
            <person name="Im W.-T."/>
        </authorList>
    </citation>
    <scope>NUCLEOTIDE SEQUENCE</scope>
    <source>
        <strain evidence="13">I2-34</strain>
    </source>
</reference>
<dbReference type="CDD" id="cd16841">
    <property type="entry name" value="RraA_family"/>
    <property type="match status" value="1"/>
</dbReference>
<comment type="cofactor">
    <cofactor evidence="2">
        <name>a divalent metal cation</name>
        <dbReference type="ChEBI" id="CHEBI:60240"/>
    </cofactor>
</comment>
<name>A0ABS9L3T5_9MICC</name>
<evidence type="ECO:0000256" key="1">
    <source>
        <dbReference type="ARBA" id="ARBA00001342"/>
    </source>
</evidence>
<evidence type="ECO:0000313" key="14">
    <source>
        <dbReference type="Proteomes" id="UP001165368"/>
    </source>
</evidence>
<evidence type="ECO:0000256" key="5">
    <source>
        <dbReference type="ARBA" id="ARBA00012213"/>
    </source>
</evidence>
<evidence type="ECO:0000256" key="12">
    <source>
        <dbReference type="ARBA" id="ARBA00047973"/>
    </source>
</evidence>
<evidence type="ECO:0000256" key="9">
    <source>
        <dbReference type="ARBA" id="ARBA00029596"/>
    </source>
</evidence>
<protein>
    <recommendedName>
        <fullName evidence="7">Putative 4-hydroxy-4-methyl-2-oxoglutarate aldolase</fullName>
        <ecNumber evidence="6">4.1.1.112</ecNumber>
        <ecNumber evidence="5">4.1.3.17</ecNumber>
    </recommendedName>
    <alternativeName>
        <fullName evidence="11">Oxaloacetate decarboxylase</fullName>
    </alternativeName>
    <alternativeName>
        <fullName evidence="9">Regulator of ribonuclease activity homolog</fullName>
    </alternativeName>
    <alternativeName>
        <fullName evidence="10">RraA-like protein</fullName>
    </alternativeName>
</protein>
<dbReference type="Proteomes" id="UP001165368">
    <property type="component" value="Unassembled WGS sequence"/>
</dbReference>
<comment type="similarity">
    <text evidence="3">Belongs to the class II aldolase/RraA-like family.</text>
</comment>
<comment type="caution">
    <text evidence="13">The sequence shown here is derived from an EMBL/GenBank/DDBJ whole genome shotgun (WGS) entry which is preliminary data.</text>
</comment>
<dbReference type="PANTHER" id="PTHR33254">
    <property type="entry name" value="4-HYDROXY-4-METHYL-2-OXOGLUTARATE ALDOLASE 3-RELATED"/>
    <property type="match status" value="1"/>
</dbReference>
<organism evidence="13 14">
    <name type="scientific">Arthrobacter hankyongi</name>
    <dbReference type="NCBI Taxonomy" id="2904801"/>
    <lineage>
        <taxon>Bacteria</taxon>
        <taxon>Bacillati</taxon>
        <taxon>Actinomycetota</taxon>
        <taxon>Actinomycetes</taxon>
        <taxon>Micrococcales</taxon>
        <taxon>Micrococcaceae</taxon>
        <taxon>Arthrobacter</taxon>
    </lineage>
</organism>
<keyword evidence="14" id="KW-1185">Reference proteome</keyword>
<dbReference type="RefSeq" id="WP_237818460.1">
    <property type="nucleotide sequence ID" value="NZ_JAKLTQ010000002.1"/>
</dbReference>
<evidence type="ECO:0000256" key="3">
    <source>
        <dbReference type="ARBA" id="ARBA00008621"/>
    </source>
</evidence>
<evidence type="ECO:0000256" key="7">
    <source>
        <dbReference type="ARBA" id="ARBA00016549"/>
    </source>
</evidence>
<dbReference type="EMBL" id="JAKLTQ010000002">
    <property type="protein sequence ID" value="MCG2621346.1"/>
    <property type="molecule type" value="Genomic_DNA"/>
</dbReference>
<dbReference type="InterPro" id="IPR036704">
    <property type="entry name" value="RraA/RraA-like_sf"/>
</dbReference>
<evidence type="ECO:0000256" key="11">
    <source>
        <dbReference type="ARBA" id="ARBA00032305"/>
    </source>
</evidence>
<dbReference type="Pfam" id="PF03737">
    <property type="entry name" value="RraA-like"/>
    <property type="match status" value="1"/>
</dbReference>
<evidence type="ECO:0000313" key="13">
    <source>
        <dbReference type="EMBL" id="MCG2621346.1"/>
    </source>
</evidence>
<evidence type="ECO:0000256" key="2">
    <source>
        <dbReference type="ARBA" id="ARBA00001968"/>
    </source>
</evidence>
<comment type="function">
    <text evidence="8">Catalyzes the aldol cleavage of 4-hydroxy-4-methyl-2-oxoglutarate (HMG) into 2 molecules of pyruvate. Also contains a secondary oxaloacetate (OAA) decarboxylase activity due to the common pyruvate enolate transition state formed following C-C bond cleavage in the retro-aldol and decarboxylation reactions.</text>
</comment>
<dbReference type="SUPFAM" id="SSF89562">
    <property type="entry name" value="RraA-like"/>
    <property type="match status" value="1"/>
</dbReference>
<dbReference type="EC" id="4.1.3.17" evidence="5"/>
<accession>A0ABS9L3T5</accession>
<sequence length="220" mass="23298">MTDRLIERLRRLDACAVSDAMDRLGLEGVALGLQPLTADRRISGRATTVRLVPAEEGVPSARHLGTAAVEASGPDNVIVVDQGGRTNVSGWGGILSLAAVQRCVQGVIVDGACRDVDESRELGLPIFARNAVPLTARGRVVEQDWNVPVQLCGIEVAPDSYVIADGSGVVFLPAAHAEEIIAAAEAIWEREQAMAAQVKNGVPVSEVMGARYETMLKEHA</sequence>
<gene>
    <name evidence="13" type="ORF">LVY72_05385</name>
</gene>
<dbReference type="Gene3D" id="3.50.30.40">
    <property type="entry name" value="Ribonuclease E inhibitor RraA/RraA-like"/>
    <property type="match status" value="1"/>
</dbReference>
<comment type="catalytic activity">
    <reaction evidence="1">
        <text>4-hydroxy-4-methyl-2-oxoglutarate = 2 pyruvate</text>
        <dbReference type="Rhea" id="RHEA:22748"/>
        <dbReference type="ChEBI" id="CHEBI:15361"/>
        <dbReference type="ChEBI" id="CHEBI:58276"/>
        <dbReference type="EC" id="4.1.3.17"/>
    </reaction>
</comment>
<comment type="catalytic activity">
    <reaction evidence="12">
        <text>oxaloacetate + H(+) = pyruvate + CO2</text>
        <dbReference type="Rhea" id="RHEA:15641"/>
        <dbReference type="ChEBI" id="CHEBI:15361"/>
        <dbReference type="ChEBI" id="CHEBI:15378"/>
        <dbReference type="ChEBI" id="CHEBI:16452"/>
        <dbReference type="ChEBI" id="CHEBI:16526"/>
        <dbReference type="EC" id="4.1.1.112"/>
    </reaction>
</comment>
<evidence type="ECO:0000256" key="4">
    <source>
        <dbReference type="ARBA" id="ARBA00011233"/>
    </source>
</evidence>
<proteinExistence type="inferred from homology"/>
<dbReference type="PANTHER" id="PTHR33254:SF4">
    <property type="entry name" value="4-HYDROXY-4-METHYL-2-OXOGLUTARATE ALDOLASE 3-RELATED"/>
    <property type="match status" value="1"/>
</dbReference>
<dbReference type="InterPro" id="IPR005493">
    <property type="entry name" value="RraA/RraA-like"/>
</dbReference>
<comment type="subunit">
    <text evidence="4">Homotrimer.</text>
</comment>
<dbReference type="EC" id="4.1.1.112" evidence="6"/>
<evidence type="ECO:0000256" key="8">
    <source>
        <dbReference type="ARBA" id="ARBA00025046"/>
    </source>
</evidence>